<dbReference type="InterPro" id="IPR033433">
    <property type="entry name" value="GtaA_N"/>
</dbReference>
<dbReference type="Proteomes" id="UP001140562">
    <property type="component" value="Unassembled WGS sequence"/>
</dbReference>
<evidence type="ECO:0000259" key="2">
    <source>
        <dbReference type="Pfam" id="PF17168"/>
    </source>
</evidence>
<dbReference type="InterPro" id="IPR052743">
    <property type="entry name" value="Glutaminase_GtaA"/>
</dbReference>
<evidence type="ECO:0000313" key="3">
    <source>
        <dbReference type="EMBL" id="KAJ4331030.1"/>
    </source>
</evidence>
<keyword evidence="4" id="KW-1185">Reference proteome</keyword>
<dbReference type="PANTHER" id="PTHR31987:SF1">
    <property type="entry name" value="GLUTAMINASE A"/>
    <property type="match status" value="1"/>
</dbReference>
<sequence>MHFTLLSALSSLLAATSAQSTFTPARPPSLPLAVKSPYLSTWLPAGSDGDNGGYLPGQWPQFYTGQVLGWTGLVRVDNETFTWMGAPLNIPSANQTGYEYTSTRSIFTIEVNNKVSLKVTFLSPLTPKDLRRQSLVFSYMNVDVSSLDGSGHDVQIYTDVSAEWISGDVSVTAKWDFGLTNDIVYHKLSREDQQVFSEVNDRAEWGNFSAFYPSVKENYGVPLDTRNRYYTKSDWELFCAAIASETTRDMFISDLAKSVNETPTSKPLTDLYQTSDATFPPGLTFKARPVVGGLFALLLLEQAKGT</sequence>
<dbReference type="EMBL" id="JAPEUV010000165">
    <property type="protein sequence ID" value="KAJ4331030.1"/>
    <property type="molecule type" value="Genomic_DNA"/>
</dbReference>
<protein>
    <recommendedName>
        <fullName evidence="2">Glutaminase A N-terminal domain-containing protein</fullName>
    </recommendedName>
</protein>
<dbReference type="AlphaFoldDB" id="A0A9W8WS16"/>
<dbReference type="OrthoDB" id="431715at2759"/>
<evidence type="ECO:0000256" key="1">
    <source>
        <dbReference type="SAM" id="SignalP"/>
    </source>
</evidence>
<gene>
    <name evidence="3" type="ORF">N0V87_009488</name>
</gene>
<organism evidence="3 4">
    <name type="scientific">Didymella glomerata</name>
    <dbReference type="NCBI Taxonomy" id="749621"/>
    <lineage>
        <taxon>Eukaryota</taxon>
        <taxon>Fungi</taxon>
        <taxon>Dikarya</taxon>
        <taxon>Ascomycota</taxon>
        <taxon>Pezizomycotina</taxon>
        <taxon>Dothideomycetes</taxon>
        <taxon>Pleosporomycetidae</taxon>
        <taxon>Pleosporales</taxon>
        <taxon>Pleosporineae</taxon>
        <taxon>Didymellaceae</taxon>
        <taxon>Didymella</taxon>
    </lineage>
</organism>
<dbReference type="PANTHER" id="PTHR31987">
    <property type="entry name" value="GLUTAMINASE A-RELATED"/>
    <property type="match status" value="1"/>
</dbReference>
<name>A0A9W8WS16_9PLEO</name>
<dbReference type="Pfam" id="PF17168">
    <property type="entry name" value="DUF5127"/>
    <property type="match status" value="1"/>
</dbReference>
<comment type="caution">
    <text evidence="3">The sequence shown here is derived from an EMBL/GenBank/DDBJ whole genome shotgun (WGS) entry which is preliminary data.</text>
</comment>
<feature type="domain" description="Glutaminase A N-terminal" evidence="2">
    <location>
        <begin position="103"/>
        <end position="213"/>
    </location>
</feature>
<reference evidence="3" key="1">
    <citation type="submission" date="2022-10" db="EMBL/GenBank/DDBJ databases">
        <title>Tapping the CABI collections for fungal endophytes: first genome assemblies for Collariella, Neodidymelliopsis, Ascochyta clinopodiicola, Didymella pomorum, Didymosphaeria variabile, Neocosmospora piperis and Neocucurbitaria cava.</title>
        <authorList>
            <person name="Hill R."/>
        </authorList>
    </citation>
    <scope>NUCLEOTIDE SEQUENCE</scope>
    <source>
        <strain evidence="3">IMI 360193</strain>
    </source>
</reference>
<feature type="chain" id="PRO_5040839655" description="Glutaminase A N-terminal domain-containing protein" evidence="1">
    <location>
        <begin position="19"/>
        <end position="306"/>
    </location>
</feature>
<feature type="signal peptide" evidence="1">
    <location>
        <begin position="1"/>
        <end position="18"/>
    </location>
</feature>
<accession>A0A9W8WS16</accession>
<evidence type="ECO:0000313" key="4">
    <source>
        <dbReference type="Proteomes" id="UP001140562"/>
    </source>
</evidence>
<keyword evidence="1" id="KW-0732">Signal</keyword>
<proteinExistence type="predicted"/>